<comment type="caution">
    <text evidence="1">The sequence shown here is derived from an EMBL/GenBank/DDBJ whole genome shotgun (WGS) entry which is preliminary data.</text>
</comment>
<sequence length="54" mass="6028">MKICLVIFIIGFLKEVYDVIVKLDPLWMSAIDLVSDIVGITSGIIVSKIKLVHK</sequence>
<evidence type="ECO:0008006" key="3">
    <source>
        <dbReference type="Google" id="ProtNLM"/>
    </source>
</evidence>
<name>A0ABS8NAD0_9CLOT</name>
<keyword evidence="2" id="KW-1185">Reference proteome</keyword>
<accession>A0ABS8NAD0</accession>
<dbReference type="Proteomes" id="UP001165422">
    <property type="component" value="Unassembled WGS sequence"/>
</dbReference>
<dbReference type="EMBL" id="JAJJPB010000048">
    <property type="protein sequence ID" value="MCC9296758.1"/>
    <property type="molecule type" value="Genomic_DNA"/>
</dbReference>
<gene>
    <name evidence="1" type="ORF">LN736_18145</name>
</gene>
<proteinExistence type="predicted"/>
<dbReference type="RefSeq" id="WP_190972173.1">
    <property type="nucleotide sequence ID" value="NZ_JAJJPB010000048.1"/>
</dbReference>
<evidence type="ECO:0000313" key="1">
    <source>
        <dbReference type="EMBL" id="MCC9296758.1"/>
    </source>
</evidence>
<organism evidence="1 2">
    <name type="scientific">Clostridium aromativorans</name>
    <dbReference type="NCBI Taxonomy" id="2836848"/>
    <lineage>
        <taxon>Bacteria</taxon>
        <taxon>Bacillati</taxon>
        <taxon>Bacillota</taxon>
        <taxon>Clostridia</taxon>
        <taxon>Eubacteriales</taxon>
        <taxon>Clostridiaceae</taxon>
        <taxon>Clostridium</taxon>
    </lineage>
</organism>
<evidence type="ECO:0000313" key="2">
    <source>
        <dbReference type="Proteomes" id="UP001165422"/>
    </source>
</evidence>
<reference evidence="1" key="1">
    <citation type="submission" date="2021-11" db="EMBL/GenBank/DDBJ databases">
        <authorList>
            <person name="Qingchun L."/>
            <person name="Dong Z."/>
            <person name="Zongwei Q."/>
            <person name="Jia Z."/>
            <person name="Duotao L."/>
        </authorList>
    </citation>
    <scope>NUCLEOTIDE SEQUENCE</scope>
    <source>
        <strain evidence="1">WLY-B-L2</strain>
    </source>
</reference>
<protein>
    <recommendedName>
        <fullName evidence="3">VanZ-like domain-containing protein</fullName>
    </recommendedName>
</protein>